<protein>
    <submittedName>
        <fullName evidence="1">Uncharacterized protein</fullName>
    </submittedName>
</protein>
<sequence>MLITCEGKFTIINPVGISKGKFPKAAEHKSVQGAVKVLESQGTSKRKDKHCSKPQDQGLDTIVDSRKLSEVIPMLPFTFQFKENLKLEDWKNMDQVLQRHKLLKDVFQWRMDNERFNLASHWEEPRSGFQKICLKEIPFKDFILMMKECNLKREFKPLEDIAGRLSENQATIQAIEE</sequence>
<comment type="caution">
    <text evidence="1">The sequence shown here is derived from an EMBL/GenBank/DDBJ whole genome shotgun (WGS) entry which is preliminary data.</text>
</comment>
<dbReference type="Proteomes" id="UP000765509">
    <property type="component" value="Unassembled WGS sequence"/>
</dbReference>
<accession>A0A9Q3C291</accession>
<name>A0A9Q3C291_9BASI</name>
<organism evidence="1 2">
    <name type="scientific">Austropuccinia psidii MF-1</name>
    <dbReference type="NCBI Taxonomy" id="1389203"/>
    <lineage>
        <taxon>Eukaryota</taxon>
        <taxon>Fungi</taxon>
        <taxon>Dikarya</taxon>
        <taxon>Basidiomycota</taxon>
        <taxon>Pucciniomycotina</taxon>
        <taxon>Pucciniomycetes</taxon>
        <taxon>Pucciniales</taxon>
        <taxon>Sphaerophragmiaceae</taxon>
        <taxon>Austropuccinia</taxon>
    </lineage>
</organism>
<dbReference type="AlphaFoldDB" id="A0A9Q3C291"/>
<proteinExistence type="predicted"/>
<evidence type="ECO:0000313" key="1">
    <source>
        <dbReference type="EMBL" id="MBW0475593.1"/>
    </source>
</evidence>
<evidence type="ECO:0000313" key="2">
    <source>
        <dbReference type="Proteomes" id="UP000765509"/>
    </source>
</evidence>
<reference evidence="1" key="1">
    <citation type="submission" date="2021-03" db="EMBL/GenBank/DDBJ databases">
        <title>Draft genome sequence of rust myrtle Austropuccinia psidii MF-1, a brazilian biotype.</title>
        <authorList>
            <person name="Quecine M.C."/>
            <person name="Pachon D.M.R."/>
            <person name="Bonatelli M.L."/>
            <person name="Correr F.H."/>
            <person name="Franceschini L.M."/>
            <person name="Leite T.F."/>
            <person name="Margarido G.R.A."/>
            <person name="Almeida C.A."/>
            <person name="Ferrarezi J.A."/>
            <person name="Labate C.A."/>
        </authorList>
    </citation>
    <scope>NUCLEOTIDE SEQUENCE</scope>
    <source>
        <strain evidence="1">MF-1</strain>
    </source>
</reference>
<dbReference type="EMBL" id="AVOT02004169">
    <property type="protein sequence ID" value="MBW0475593.1"/>
    <property type="molecule type" value="Genomic_DNA"/>
</dbReference>
<keyword evidence="2" id="KW-1185">Reference proteome</keyword>
<gene>
    <name evidence="1" type="ORF">O181_015308</name>
</gene>